<reference evidence="1" key="1">
    <citation type="submission" date="2022-04" db="EMBL/GenBank/DDBJ databases">
        <title>Jade perch genome.</title>
        <authorList>
            <person name="Chao B."/>
        </authorList>
    </citation>
    <scope>NUCLEOTIDE SEQUENCE</scope>
    <source>
        <strain evidence="1">CB-2022</strain>
    </source>
</reference>
<proteinExistence type="predicted"/>
<sequence>MHHDDVVPRITVRTFPNQKPWVNGEVRAKLKARTDAYNSGDLEEYRKVQVGTHSGGEPSAAQRDSTRSTRAPTPGACPIGLLKMPSPSPSTLPSPYLDQRDTYVRMLFIDYSSAFNTIVPSKLSSSPSSETSGSTAPCVIGS</sequence>
<gene>
    <name evidence="1" type="ORF">L3Q82_022333</name>
</gene>
<organism evidence="1 2">
    <name type="scientific">Scortum barcoo</name>
    <name type="common">barcoo grunter</name>
    <dbReference type="NCBI Taxonomy" id="214431"/>
    <lineage>
        <taxon>Eukaryota</taxon>
        <taxon>Metazoa</taxon>
        <taxon>Chordata</taxon>
        <taxon>Craniata</taxon>
        <taxon>Vertebrata</taxon>
        <taxon>Euteleostomi</taxon>
        <taxon>Actinopterygii</taxon>
        <taxon>Neopterygii</taxon>
        <taxon>Teleostei</taxon>
        <taxon>Neoteleostei</taxon>
        <taxon>Acanthomorphata</taxon>
        <taxon>Eupercaria</taxon>
        <taxon>Centrarchiformes</taxon>
        <taxon>Terapontoidei</taxon>
        <taxon>Terapontidae</taxon>
        <taxon>Scortum</taxon>
    </lineage>
</organism>
<accession>A0ACB8X0Y9</accession>
<dbReference type="EMBL" id="CM041534">
    <property type="protein sequence ID" value="KAI3373751.1"/>
    <property type="molecule type" value="Genomic_DNA"/>
</dbReference>
<keyword evidence="2" id="KW-1185">Reference proteome</keyword>
<comment type="caution">
    <text evidence="1">The sequence shown here is derived from an EMBL/GenBank/DDBJ whole genome shotgun (WGS) entry which is preliminary data.</text>
</comment>
<evidence type="ECO:0000313" key="2">
    <source>
        <dbReference type="Proteomes" id="UP000831701"/>
    </source>
</evidence>
<evidence type="ECO:0000313" key="1">
    <source>
        <dbReference type="EMBL" id="KAI3373751.1"/>
    </source>
</evidence>
<protein>
    <submittedName>
        <fullName evidence="1">Uncharacterized protein</fullName>
    </submittedName>
</protein>
<name>A0ACB8X0Y9_9TELE</name>
<dbReference type="Proteomes" id="UP000831701">
    <property type="component" value="Chromosome 4"/>
</dbReference>